<dbReference type="PROSITE" id="PS00204">
    <property type="entry name" value="FERRITIN_2"/>
    <property type="match status" value="1"/>
</dbReference>
<comment type="subcellular location">
    <subcellularLocation>
        <location evidence="5">Autolysosome</location>
    </subcellularLocation>
</comment>
<comment type="subunit">
    <text evidence="7">Oligomer of 24 subunits. There are two types of subunits: L (light) chain and H (heavy) chain. The major chain can be light or heavy, depending on the species and tissue type. The functional molecule forms a roughly spherical shell with a diameter of 12 nm and contains a central cavity into which the insoluble mineral iron core is deposited. Interacts with NCOA4.</text>
</comment>
<dbReference type="AlphaFoldDB" id="A0A4U1F4F9"/>
<dbReference type="GO" id="GO:0044754">
    <property type="term" value="C:autolysosome"/>
    <property type="evidence" value="ECO:0007669"/>
    <property type="project" value="UniProtKB-SubCell"/>
</dbReference>
<dbReference type="GO" id="GO:0008198">
    <property type="term" value="F:ferrous iron binding"/>
    <property type="evidence" value="ECO:0007669"/>
    <property type="project" value="TreeGrafter"/>
</dbReference>
<dbReference type="InterPro" id="IPR012347">
    <property type="entry name" value="Ferritin-like"/>
</dbReference>
<protein>
    <recommendedName>
        <fullName evidence="9">Ferritin</fullName>
    </recommendedName>
</protein>
<evidence type="ECO:0000256" key="2">
    <source>
        <dbReference type="ARBA" id="ARBA00022434"/>
    </source>
</evidence>
<dbReference type="EMBL" id="RWIC01000435">
    <property type="protein sequence ID" value="TKC43897.1"/>
    <property type="molecule type" value="Genomic_DNA"/>
</dbReference>
<dbReference type="InterPro" id="IPR008331">
    <property type="entry name" value="Ferritin_DPS_dom"/>
</dbReference>
<dbReference type="Gene3D" id="1.20.1260.10">
    <property type="match status" value="1"/>
</dbReference>
<comment type="caution">
    <text evidence="11">The sequence shown here is derived from an EMBL/GenBank/DDBJ whole genome shotgun (WGS) entry which is preliminary data.</text>
</comment>
<dbReference type="PANTHER" id="PTHR11431">
    <property type="entry name" value="FERRITIN"/>
    <property type="match status" value="1"/>
</dbReference>
<keyword evidence="4 8" id="KW-0408">Iron</keyword>
<keyword evidence="2 9" id="KW-0409">Iron storage</keyword>
<name>A0A4U1F4F9_MONMO</name>
<gene>
    <name evidence="11" type="ORF">EI555_006356</name>
</gene>
<evidence type="ECO:0000256" key="9">
    <source>
        <dbReference type="RuleBase" id="RU361145"/>
    </source>
</evidence>
<evidence type="ECO:0000256" key="3">
    <source>
        <dbReference type="ARBA" id="ARBA00022723"/>
    </source>
</evidence>
<dbReference type="PROSITE" id="PS50905">
    <property type="entry name" value="FERRITIN_LIKE"/>
    <property type="match status" value="1"/>
</dbReference>
<accession>A0A4U1F4F9</accession>
<dbReference type="PANTHER" id="PTHR11431:SF47">
    <property type="entry name" value="FERRITIN LIGHT CHAIN"/>
    <property type="match status" value="1"/>
</dbReference>
<evidence type="ECO:0000259" key="10">
    <source>
        <dbReference type="PROSITE" id="PS50905"/>
    </source>
</evidence>
<evidence type="ECO:0000256" key="4">
    <source>
        <dbReference type="ARBA" id="ARBA00023004"/>
    </source>
</evidence>
<dbReference type="GO" id="GO:0006879">
    <property type="term" value="P:intracellular iron ion homeostasis"/>
    <property type="evidence" value="ECO:0007669"/>
    <property type="project" value="UniProtKB-KW"/>
</dbReference>
<dbReference type="InterPro" id="IPR009040">
    <property type="entry name" value="Ferritin-like_diiron"/>
</dbReference>
<comment type="similarity">
    <text evidence="1 9">Belongs to the ferritin family.</text>
</comment>
<dbReference type="InterPro" id="IPR014034">
    <property type="entry name" value="Ferritin_CS"/>
</dbReference>
<evidence type="ECO:0000256" key="8">
    <source>
        <dbReference type="PIRSR" id="PIRSR601519-1"/>
    </source>
</evidence>
<dbReference type="InterPro" id="IPR009078">
    <property type="entry name" value="Ferritin-like_SF"/>
</dbReference>
<sequence>MQNERCGHALFQDLQKPSQDEWGKAQDAVEATLFMEKNLNQALFTLHALGSAHTDPQLSDFLESRFLDEQVKLIKKMVTT</sequence>
<dbReference type="GO" id="GO:0006826">
    <property type="term" value="P:iron ion transport"/>
    <property type="evidence" value="ECO:0007669"/>
    <property type="project" value="InterPro"/>
</dbReference>
<evidence type="ECO:0000256" key="7">
    <source>
        <dbReference type="ARBA" id="ARBA00047045"/>
    </source>
</evidence>
<evidence type="ECO:0000256" key="6">
    <source>
        <dbReference type="ARBA" id="ARBA00045578"/>
    </source>
</evidence>
<feature type="binding site" evidence="8">
    <location>
        <position position="70"/>
    </location>
    <ligand>
        <name>Fe cation</name>
        <dbReference type="ChEBI" id="CHEBI:24875"/>
        <label>1</label>
    </ligand>
</feature>
<dbReference type="GO" id="GO:0008199">
    <property type="term" value="F:ferric iron binding"/>
    <property type="evidence" value="ECO:0007669"/>
    <property type="project" value="InterPro"/>
</dbReference>
<dbReference type="Pfam" id="PF00210">
    <property type="entry name" value="Ferritin"/>
    <property type="match status" value="1"/>
</dbReference>
<proteinExistence type="inferred from homology"/>
<dbReference type="InterPro" id="IPR001519">
    <property type="entry name" value="Ferritin"/>
</dbReference>
<organism evidence="11 12">
    <name type="scientific">Monodon monoceros</name>
    <name type="common">Narwhal</name>
    <name type="synonym">Ceratodon monodon</name>
    <dbReference type="NCBI Taxonomy" id="40151"/>
    <lineage>
        <taxon>Eukaryota</taxon>
        <taxon>Metazoa</taxon>
        <taxon>Chordata</taxon>
        <taxon>Craniata</taxon>
        <taxon>Vertebrata</taxon>
        <taxon>Euteleostomi</taxon>
        <taxon>Mammalia</taxon>
        <taxon>Eutheria</taxon>
        <taxon>Laurasiatheria</taxon>
        <taxon>Artiodactyla</taxon>
        <taxon>Whippomorpha</taxon>
        <taxon>Cetacea</taxon>
        <taxon>Odontoceti</taxon>
        <taxon>Monodontidae</taxon>
        <taxon>Monodon</taxon>
    </lineage>
</organism>
<evidence type="ECO:0000256" key="1">
    <source>
        <dbReference type="ARBA" id="ARBA00007513"/>
    </source>
</evidence>
<evidence type="ECO:0000256" key="5">
    <source>
        <dbReference type="ARBA" id="ARBA00044942"/>
    </source>
</evidence>
<dbReference type="Proteomes" id="UP000308365">
    <property type="component" value="Unassembled WGS sequence"/>
</dbReference>
<comment type="function">
    <text evidence="6">Stores iron in a soluble, non-toxic, readily available form. Important for iron homeostasis. Iron is taken up in the ferrous form and deposited as ferric hydroxides after oxidation. Also plays a role in delivery of iron to cells. Mediates iron uptake in capsule cells of the developing kidney. Delivery to lysosomes by the cargo receptor NCOA4 for autophagic degradation and release or iron.</text>
</comment>
<dbReference type="SUPFAM" id="SSF47240">
    <property type="entry name" value="Ferritin-like"/>
    <property type="match status" value="1"/>
</dbReference>
<evidence type="ECO:0000313" key="12">
    <source>
        <dbReference type="Proteomes" id="UP000308365"/>
    </source>
</evidence>
<feature type="binding site" evidence="8">
    <location>
        <position position="36"/>
    </location>
    <ligand>
        <name>Fe cation</name>
        <dbReference type="ChEBI" id="CHEBI:24875"/>
        <label>1</label>
    </ligand>
</feature>
<feature type="domain" description="Ferritin-like diiron" evidence="10">
    <location>
        <begin position="1"/>
        <end position="80"/>
    </location>
</feature>
<keyword evidence="3 8" id="KW-0479">Metal-binding</keyword>
<reference evidence="12" key="1">
    <citation type="journal article" date="2019" name="IScience">
        <title>Narwhal Genome Reveals Long-Term Low Genetic Diversity despite Current Large Abundance Size.</title>
        <authorList>
            <person name="Westbury M.V."/>
            <person name="Petersen B."/>
            <person name="Garde E."/>
            <person name="Heide-Jorgensen M.P."/>
            <person name="Lorenzen E.D."/>
        </authorList>
    </citation>
    <scope>NUCLEOTIDE SEQUENCE [LARGE SCALE GENOMIC DNA]</scope>
</reference>
<evidence type="ECO:0000313" key="11">
    <source>
        <dbReference type="EMBL" id="TKC43897.1"/>
    </source>
</evidence>